<dbReference type="CDD" id="cd03429">
    <property type="entry name" value="NUDIX_NADH_pyrophosphatase_Nudt13"/>
    <property type="match status" value="1"/>
</dbReference>
<dbReference type="Gene3D" id="3.90.79.10">
    <property type="entry name" value="Nucleoside Triphosphate Pyrophosphohydrolase"/>
    <property type="match status" value="1"/>
</dbReference>
<comment type="catalytic activity">
    <reaction evidence="9">
        <text>a 5'-end NAD(+)-phospho-ribonucleoside in mRNA + H2O = a 5'-end phospho-adenosine-phospho-ribonucleoside in mRNA + beta-nicotinamide D-ribonucleotide + 2 H(+)</text>
        <dbReference type="Rhea" id="RHEA:60876"/>
        <dbReference type="Rhea" id="RHEA-COMP:15698"/>
        <dbReference type="Rhea" id="RHEA-COMP:15719"/>
        <dbReference type="ChEBI" id="CHEBI:14649"/>
        <dbReference type="ChEBI" id="CHEBI:15377"/>
        <dbReference type="ChEBI" id="CHEBI:15378"/>
        <dbReference type="ChEBI" id="CHEBI:144029"/>
        <dbReference type="ChEBI" id="CHEBI:144051"/>
    </reaction>
    <physiologicalReaction direction="left-to-right" evidence="9">
        <dbReference type="Rhea" id="RHEA:60877"/>
    </physiologicalReaction>
</comment>
<dbReference type="InterPro" id="IPR049734">
    <property type="entry name" value="NudC-like_C"/>
</dbReference>
<dbReference type="GO" id="GO:0005829">
    <property type="term" value="C:cytosol"/>
    <property type="evidence" value="ECO:0007669"/>
    <property type="project" value="TreeGrafter"/>
</dbReference>
<protein>
    <recommendedName>
        <fullName evidence="4">NAD(+) diphosphatase</fullName>
        <ecNumber evidence="4">3.6.1.22</ecNumber>
    </recommendedName>
</protein>
<dbReference type="PANTHER" id="PTHR42904">
    <property type="entry name" value="NUDIX HYDROLASE, NUDC SUBFAMILY"/>
    <property type="match status" value="1"/>
</dbReference>
<dbReference type="GO" id="GO:0019677">
    <property type="term" value="P:NAD+ catabolic process"/>
    <property type="evidence" value="ECO:0007669"/>
    <property type="project" value="TreeGrafter"/>
</dbReference>
<keyword evidence="12" id="KW-1185">Reference proteome</keyword>
<dbReference type="OrthoDB" id="9791656at2"/>
<evidence type="ECO:0000256" key="2">
    <source>
        <dbReference type="ARBA" id="ARBA00001947"/>
    </source>
</evidence>
<dbReference type="GO" id="GO:0006742">
    <property type="term" value="P:NADP+ catabolic process"/>
    <property type="evidence" value="ECO:0007669"/>
    <property type="project" value="TreeGrafter"/>
</dbReference>
<dbReference type="GO" id="GO:0046872">
    <property type="term" value="F:metal ion binding"/>
    <property type="evidence" value="ECO:0007669"/>
    <property type="project" value="UniProtKB-KW"/>
</dbReference>
<keyword evidence="8" id="KW-0520">NAD</keyword>
<gene>
    <name evidence="11" type="primary">nudC</name>
    <name evidence="11" type="ORF">E4U02_03825</name>
</gene>
<evidence type="ECO:0000256" key="7">
    <source>
        <dbReference type="ARBA" id="ARBA00022842"/>
    </source>
</evidence>
<dbReference type="PANTHER" id="PTHR42904:SF6">
    <property type="entry name" value="NAD-CAPPED RNA HYDROLASE NUDT12"/>
    <property type="match status" value="1"/>
</dbReference>
<proteinExistence type="inferred from homology"/>
<reference evidence="11 12" key="1">
    <citation type="submission" date="2019-03" db="EMBL/GenBank/DDBJ databases">
        <title>Diversity of the mouse oral microbiome.</title>
        <authorList>
            <person name="Joseph S."/>
            <person name="Aduse-Opoku J."/>
            <person name="Curtis M."/>
            <person name="Wade W."/>
            <person name="Hashim A."/>
        </authorList>
    </citation>
    <scope>NUCLEOTIDE SEQUENCE [LARGE SCALE GENOMIC DNA]</scope>
    <source>
        <strain evidence="11 12">P1012</strain>
    </source>
</reference>
<dbReference type="Pfam" id="PF09297">
    <property type="entry name" value="Zn_ribbon_NUD"/>
    <property type="match status" value="1"/>
</dbReference>
<comment type="similarity">
    <text evidence="3">Belongs to the Nudix hydrolase family. NudC subfamily.</text>
</comment>
<evidence type="ECO:0000256" key="4">
    <source>
        <dbReference type="ARBA" id="ARBA00012381"/>
    </source>
</evidence>
<evidence type="ECO:0000313" key="12">
    <source>
        <dbReference type="Proteomes" id="UP000298358"/>
    </source>
</evidence>
<dbReference type="PROSITE" id="PS00893">
    <property type="entry name" value="NUDIX_BOX"/>
    <property type="match status" value="1"/>
</dbReference>
<feature type="domain" description="Nudix hydrolase" evidence="10">
    <location>
        <begin position="176"/>
        <end position="304"/>
    </location>
</feature>
<keyword evidence="5" id="KW-0479">Metal-binding</keyword>
<sequence>MRRSEPAERDETGRSDSAVAAADLVAAIDRAPAERDDPRLLEHLRSEAPTRVLVVHGAVAARAEGEPARLHALAPAQVPEGAEWGFLGRTSLGAAVLVAAFDADAPAPVAAPGGWGGPRDLGALLSPEEADTLVAAVSLGRWLTGHRFCPTCGGPAALRQAGWSRRCTVCGREHFPRNDPAVIVAITDPQRRRLLLGANANWGGRMHSAFAGFVEAGESLETAIHRELFEEAGVRLTDLRYVSSQPWPYPHSLMLGFEATAIDPAEARPDGTEIVDVRWLTREEVGAALAGDGEVGLPGPASIAHGLIRGWYEEER</sequence>
<evidence type="ECO:0000256" key="3">
    <source>
        <dbReference type="ARBA" id="ARBA00009595"/>
    </source>
</evidence>
<evidence type="ECO:0000256" key="1">
    <source>
        <dbReference type="ARBA" id="ARBA00001946"/>
    </source>
</evidence>
<dbReference type="Pfam" id="PF00293">
    <property type="entry name" value="NUDIX"/>
    <property type="match status" value="1"/>
</dbReference>
<dbReference type="EC" id="3.6.1.22" evidence="4"/>
<dbReference type="InterPro" id="IPR015376">
    <property type="entry name" value="Znr_NADH_PPase"/>
</dbReference>
<dbReference type="RefSeq" id="WP_135113363.1">
    <property type="nucleotide sequence ID" value="NZ_JADGLL010000005.1"/>
</dbReference>
<evidence type="ECO:0000259" key="10">
    <source>
        <dbReference type="PROSITE" id="PS51462"/>
    </source>
</evidence>
<dbReference type="AlphaFoldDB" id="A0A4Y9FZ21"/>
<keyword evidence="7" id="KW-0460">Magnesium</keyword>
<comment type="cofactor">
    <cofactor evidence="2">
        <name>Zn(2+)</name>
        <dbReference type="ChEBI" id="CHEBI:29105"/>
    </cofactor>
</comment>
<comment type="caution">
    <text evidence="11">The sequence shown here is derived from an EMBL/GenBank/DDBJ whole genome shotgun (WGS) entry which is preliminary data.</text>
</comment>
<keyword evidence="6 11" id="KW-0378">Hydrolase</keyword>
<dbReference type="Proteomes" id="UP000298358">
    <property type="component" value="Unassembled WGS sequence"/>
</dbReference>
<dbReference type="InterPro" id="IPR015797">
    <property type="entry name" value="NUDIX_hydrolase-like_dom_sf"/>
</dbReference>
<name>A0A4Y9FZ21_9MICO</name>
<evidence type="ECO:0000256" key="5">
    <source>
        <dbReference type="ARBA" id="ARBA00022723"/>
    </source>
</evidence>
<organism evidence="11 12">
    <name type="scientific">Microbacterium paludicola</name>
    <dbReference type="NCBI Taxonomy" id="300019"/>
    <lineage>
        <taxon>Bacteria</taxon>
        <taxon>Bacillati</taxon>
        <taxon>Actinomycetota</taxon>
        <taxon>Actinomycetes</taxon>
        <taxon>Micrococcales</taxon>
        <taxon>Microbacteriaceae</taxon>
        <taxon>Microbacterium</taxon>
    </lineage>
</organism>
<dbReference type="InterPro" id="IPR050241">
    <property type="entry name" value="NAD-cap_RNA_hydrolase_NudC"/>
</dbReference>
<evidence type="ECO:0000256" key="8">
    <source>
        <dbReference type="ARBA" id="ARBA00023027"/>
    </source>
</evidence>
<dbReference type="GO" id="GO:0035529">
    <property type="term" value="F:NADH pyrophosphatase activity"/>
    <property type="evidence" value="ECO:0007669"/>
    <property type="project" value="TreeGrafter"/>
</dbReference>
<evidence type="ECO:0000256" key="6">
    <source>
        <dbReference type="ARBA" id="ARBA00022801"/>
    </source>
</evidence>
<dbReference type="Gene3D" id="3.90.79.20">
    <property type="match status" value="1"/>
</dbReference>
<dbReference type="InterPro" id="IPR000086">
    <property type="entry name" value="NUDIX_hydrolase_dom"/>
</dbReference>
<dbReference type="EMBL" id="SPQB01000005">
    <property type="protein sequence ID" value="TFU33802.1"/>
    <property type="molecule type" value="Genomic_DNA"/>
</dbReference>
<evidence type="ECO:0000313" key="11">
    <source>
        <dbReference type="EMBL" id="TFU33802.1"/>
    </source>
</evidence>
<dbReference type="InterPro" id="IPR020084">
    <property type="entry name" value="NUDIX_hydrolase_CS"/>
</dbReference>
<dbReference type="SUPFAM" id="SSF55811">
    <property type="entry name" value="Nudix"/>
    <property type="match status" value="1"/>
</dbReference>
<comment type="cofactor">
    <cofactor evidence="1">
        <name>Mg(2+)</name>
        <dbReference type="ChEBI" id="CHEBI:18420"/>
    </cofactor>
</comment>
<accession>A0A4Y9FZ21</accession>
<evidence type="ECO:0000256" key="9">
    <source>
        <dbReference type="ARBA" id="ARBA00023679"/>
    </source>
</evidence>
<dbReference type="NCBIfam" id="NF001299">
    <property type="entry name" value="PRK00241.1"/>
    <property type="match status" value="1"/>
</dbReference>
<dbReference type="GO" id="GO:0110153">
    <property type="term" value="F:RNA NAD-cap (NMN-forming) hydrolase activity"/>
    <property type="evidence" value="ECO:0007669"/>
    <property type="project" value="RHEA"/>
</dbReference>
<dbReference type="PROSITE" id="PS51462">
    <property type="entry name" value="NUDIX"/>
    <property type="match status" value="1"/>
</dbReference>